<dbReference type="PANTHER" id="PTHR46382:SF1">
    <property type="entry name" value="PHOSPHATIDATE CYTIDYLYLTRANSFERASE"/>
    <property type="match status" value="1"/>
</dbReference>
<dbReference type="PROSITE" id="PS01315">
    <property type="entry name" value="CDS"/>
    <property type="match status" value="1"/>
</dbReference>
<keyword evidence="8" id="KW-1003">Cell membrane</keyword>
<comment type="pathway">
    <text evidence="3 18">Phospholipid metabolism; CDP-diacylglycerol biosynthesis; CDP-diacylglycerol from sn-glycerol 3-phosphate: step 3/3.</text>
</comment>
<comment type="subcellular location">
    <subcellularLocation>
        <location evidence="2">Cell membrane</location>
        <topology evidence="2">Multi-pass membrane protein</topology>
    </subcellularLocation>
</comment>
<evidence type="ECO:0000256" key="10">
    <source>
        <dbReference type="ARBA" id="ARBA00022679"/>
    </source>
</evidence>
<dbReference type="PANTHER" id="PTHR46382">
    <property type="entry name" value="PHOSPHATIDATE CYTIDYLYLTRANSFERASE"/>
    <property type="match status" value="1"/>
</dbReference>
<dbReference type="GO" id="GO:0016024">
    <property type="term" value="P:CDP-diacylglycerol biosynthetic process"/>
    <property type="evidence" value="ECO:0007669"/>
    <property type="project" value="UniProtKB-UniPathway"/>
</dbReference>
<evidence type="ECO:0000256" key="4">
    <source>
        <dbReference type="ARBA" id="ARBA00005189"/>
    </source>
</evidence>
<sequence>MLGALVIGSLYTFKAAFLLVVLAAVGVGVHELVRAFGSRDIRVPLTLQLAGLVAMLGGAYYGGPVSLVGSFALTVMVLLGWRTFQGTDGFVRDATAGVFVAVYPGLLAGFVALLLRPEDGADRVVAFVAITVASDIGGYVAGVLFGRHKMSPIISPKKTWEGFAGSALACIVVGAWLVAWRLDGALWQGALLGAVMVVCATIGDLIESVIKRDLGIKDLGTLLPGHGGLMDRLDSLLFALVPCWLLLSLFIH</sequence>
<feature type="transmembrane region" description="Helical" evidence="19">
    <location>
        <begin position="96"/>
        <end position="115"/>
    </location>
</feature>
<comment type="similarity">
    <text evidence="5 18">Belongs to the CDS family.</text>
</comment>
<dbReference type="GO" id="GO:0004605">
    <property type="term" value="F:phosphatidate cytidylyltransferase activity"/>
    <property type="evidence" value="ECO:0007669"/>
    <property type="project" value="UniProtKB-EC"/>
</dbReference>
<evidence type="ECO:0000313" key="21">
    <source>
        <dbReference type="Proteomes" id="UP000334990"/>
    </source>
</evidence>
<evidence type="ECO:0000256" key="12">
    <source>
        <dbReference type="ARBA" id="ARBA00022695"/>
    </source>
</evidence>
<evidence type="ECO:0000256" key="14">
    <source>
        <dbReference type="ARBA" id="ARBA00023098"/>
    </source>
</evidence>
<keyword evidence="11 18" id="KW-0812">Transmembrane</keyword>
<comment type="caution">
    <text evidence="20">The sequence shown here is derived from an EMBL/GenBank/DDBJ whole genome shotgun (WGS) entry which is preliminary data.</text>
</comment>
<dbReference type="Pfam" id="PF01148">
    <property type="entry name" value="CTP_transf_1"/>
    <property type="match status" value="1"/>
</dbReference>
<feature type="transmembrane region" description="Helical" evidence="19">
    <location>
        <begin position="67"/>
        <end position="84"/>
    </location>
</feature>
<gene>
    <name evidence="20" type="ORF">Acor_71110</name>
</gene>
<evidence type="ECO:0000256" key="6">
    <source>
        <dbReference type="ARBA" id="ARBA00012487"/>
    </source>
</evidence>
<dbReference type="AlphaFoldDB" id="A0A5M3WD67"/>
<dbReference type="EC" id="2.7.7.41" evidence="6 18"/>
<name>A0A5M3WD67_9ACTN</name>
<evidence type="ECO:0000256" key="19">
    <source>
        <dbReference type="SAM" id="Phobius"/>
    </source>
</evidence>
<evidence type="ECO:0000256" key="1">
    <source>
        <dbReference type="ARBA" id="ARBA00001698"/>
    </source>
</evidence>
<keyword evidence="14" id="KW-0443">Lipid metabolism</keyword>
<evidence type="ECO:0000256" key="8">
    <source>
        <dbReference type="ARBA" id="ARBA00022475"/>
    </source>
</evidence>
<feature type="transmembrane region" description="Helical" evidence="19">
    <location>
        <begin position="185"/>
        <end position="206"/>
    </location>
</feature>
<evidence type="ECO:0000256" key="17">
    <source>
        <dbReference type="ARBA" id="ARBA00023264"/>
    </source>
</evidence>
<comment type="pathway">
    <text evidence="4">Lipid metabolism.</text>
</comment>
<keyword evidence="9" id="KW-0444">Lipid biosynthesis</keyword>
<accession>A0A5M3WD67</accession>
<protein>
    <recommendedName>
        <fullName evidence="7 18">Phosphatidate cytidylyltransferase</fullName>
        <ecNumber evidence="6 18">2.7.7.41</ecNumber>
    </recommendedName>
</protein>
<evidence type="ECO:0000256" key="3">
    <source>
        <dbReference type="ARBA" id="ARBA00005119"/>
    </source>
</evidence>
<evidence type="ECO:0000256" key="2">
    <source>
        <dbReference type="ARBA" id="ARBA00004651"/>
    </source>
</evidence>
<dbReference type="GO" id="GO:0005886">
    <property type="term" value="C:plasma membrane"/>
    <property type="evidence" value="ECO:0007669"/>
    <property type="project" value="UniProtKB-SubCell"/>
</dbReference>
<keyword evidence="16" id="KW-0594">Phospholipid biosynthesis</keyword>
<evidence type="ECO:0000256" key="15">
    <source>
        <dbReference type="ARBA" id="ARBA00023136"/>
    </source>
</evidence>
<feature type="transmembrane region" description="Helical" evidence="19">
    <location>
        <begin position="159"/>
        <end position="179"/>
    </location>
</feature>
<evidence type="ECO:0000256" key="11">
    <source>
        <dbReference type="ARBA" id="ARBA00022692"/>
    </source>
</evidence>
<feature type="transmembrane region" description="Helical" evidence="19">
    <location>
        <begin position="6"/>
        <end position="29"/>
    </location>
</feature>
<keyword evidence="12 18" id="KW-0548">Nucleotidyltransferase</keyword>
<dbReference type="InterPro" id="IPR000374">
    <property type="entry name" value="PC_trans"/>
</dbReference>
<comment type="catalytic activity">
    <reaction evidence="1 18">
        <text>a 1,2-diacyl-sn-glycero-3-phosphate + CTP + H(+) = a CDP-1,2-diacyl-sn-glycerol + diphosphate</text>
        <dbReference type="Rhea" id="RHEA:16229"/>
        <dbReference type="ChEBI" id="CHEBI:15378"/>
        <dbReference type="ChEBI" id="CHEBI:33019"/>
        <dbReference type="ChEBI" id="CHEBI:37563"/>
        <dbReference type="ChEBI" id="CHEBI:58332"/>
        <dbReference type="ChEBI" id="CHEBI:58608"/>
        <dbReference type="EC" id="2.7.7.41"/>
    </reaction>
</comment>
<evidence type="ECO:0000256" key="16">
    <source>
        <dbReference type="ARBA" id="ARBA00023209"/>
    </source>
</evidence>
<evidence type="ECO:0000256" key="7">
    <source>
        <dbReference type="ARBA" id="ARBA00019373"/>
    </source>
</evidence>
<feature type="transmembrane region" description="Helical" evidence="19">
    <location>
        <begin position="127"/>
        <end position="147"/>
    </location>
</feature>
<dbReference type="Proteomes" id="UP000334990">
    <property type="component" value="Unassembled WGS sequence"/>
</dbReference>
<dbReference type="EMBL" id="BLAD01000092">
    <property type="protein sequence ID" value="GES05043.1"/>
    <property type="molecule type" value="Genomic_DNA"/>
</dbReference>
<proteinExistence type="inferred from homology"/>
<organism evidence="20 21">
    <name type="scientific">Acrocarpospora corrugata</name>
    <dbReference type="NCBI Taxonomy" id="35763"/>
    <lineage>
        <taxon>Bacteria</taxon>
        <taxon>Bacillati</taxon>
        <taxon>Actinomycetota</taxon>
        <taxon>Actinomycetes</taxon>
        <taxon>Streptosporangiales</taxon>
        <taxon>Streptosporangiaceae</taxon>
        <taxon>Acrocarpospora</taxon>
    </lineage>
</organism>
<evidence type="ECO:0000256" key="5">
    <source>
        <dbReference type="ARBA" id="ARBA00010185"/>
    </source>
</evidence>
<keyword evidence="17" id="KW-1208">Phospholipid metabolism</keyword>
<evidence type="ECO:0000256" key="9">
    <source>
        <dbReference type="ARBA" id="ARBA00022516"/>
    </source>
</evidence>
<keyword evidence="15 19" id="KW-0472">Membrane</keyword>
<evidence type="ECO:0000313" key="20">
    <source>
        <dbReference type="EMBL" id="GES05043.1"/>
    </source>
</evidence>
<keyword evidence="13 19" id="KW-1133">Transmembrane helix</keyword>
<keyword evidence="21" id="KW-1185">Reference proteome</keyword>
<dbReference type="UniPathway" id="UPA00557">
    <property type="reaction ID" value="UER00614"/>
</dbReference>
<keyword evidence="10 18" id="KW-0808">Transferase</keyword>
<reference evidence="20 21" key="1">
    <citation type="submission" date="2019-10" db="EMBL/GenBank/DDBJ databases">
        <title>Whole genome shotgun sequence of Acrocarpospora corrugata NBRC 13972.</title>
        <authorList>
            <person name="Ichikawa N."/>
            <person name="Kimura A."/>
            <person name="Kitahashi Y."/>
            <person name="Komaki H."/>
            <person name="Oguchi A."/>
        </authorList>
    </citation>
    <scope>NUCLEOTIDE SEQUENCE [LARGE SCALE GENOMIC DNA]</scope>
    <source>
        <strain evidence="20 21">NBRC 13972</strain>
    </source>
</reference>
<evidence type="ECO:0000256" key="13">
    <source>
        <dbReference type="ARBA" id="ARBA00022989"/>
    </source>
</evidence>
<evidence type="ECO:0000256" key="18">
    <source>
        <dbReference type="RuleBase" id="RU003938"/>
    </source>
</evidence>